<dbReference type="RefSeq" id="WP_369601435.1">
    <property type="nucleotide sequence ID" value="NZ_CP154858.1"/>
</dbReference>
<dbReference type="NCBIfam" id="NF009150">
    <property type="entry name" value="PRK12497.1-3"/>
    <property type="match status" value="1"/>
</dbReference>
<reference evidence="3" key="1">
    <citation type="submission" date="2024-05" db="EMBL/GenBank/DDBJ databases">
        <title>Genome sequencing of novel strain.</title>
        <authorList>
            <person name="Ganbat D."/>
            <person name="Ganbat S."/>
            <person name="Lee S.-J."/>
        </authorList>
    </citation>
    <scope>NUCLEOTIDE SEQUENCE</scope>
    <source>
        <strain evidence="3">SMD15-11</strain>
    </source>
</reference>
<dbReference type="EMBL" id="CP154858">
    <property type="protein sequence ID" value="XDT72428.1"/>
    <property type="molecule type" value="Genomic_DNA"/>
</dbReference>
<evidence type="ECO:0000313" key="3">
    <source>
        <dbReference type="EMBL" id="XDT72428.1"/>
    </source>
</evidence>
<dbReference type="Pfam" id="PF02021">
    <property type="entry name" value="UPF0102"/>
    <property type="match status" value="1"/>
</dbReference>
<dbReference type="InterPro" id="IPR011856">
    <property type="entry name" value="tRNA_endonuc-like_dom_sf"/>
</dbReference>
<dbReference type="CDD" id="cd20736">
    <property type="entry name" value="PoNe_Nuclease"/>
    <property type="match status" value="1"/>
</dbReference>
<proteinExistence type="inferred from homology"/>
<dbReference type="SUPFAM" id="SSF52980">
    <property type="entry name" value="Restriction endonuclease-like"/>
    <property type="match status" value="1"/>
</dbReference>
<dbReference type="PANTHER" id="PTHR34039:SF1">
    <property type="entry name" value="UPF0102 PROTEIN YRAN"/>
    <property type="match status" value="1"/>
</dbReference>
<accession>A0AB39UVY1</accession>
<comment type="similarity">
    <text evidence="1 2">Belongs to the UPF0102 family.</text>
</comment>
<dbReference type="AlphaFoldDB" id="A0AB39UVY1"/>
<dbReference type="HAMAP" id="MF_00048">
    <property type="entry name" value="UPF0102"/>
    <property type="match status" value="1"/>
</dbReference>
<dbReference type="NCBIfam" id="TIGR00252">
    <property type="entry name" value="YraN family protein"/>
    <property type="match status" value="1"/>
</dbReference>
<gene>
    <name evidence="3" type="ORF">AAIA72_00110</name>
</gene>
<organism evidence="3">
    <name type="scientific">Thermohahella caldifontis</name>
    <dbReference type="NCBI Taxonomy" id="3142973"/>
    <lineage>
        <taxon>Bacteria</taxon>
        <taxon>Pseudomonadati</taxon>
        <taxon>Pseudomonadota</taxon>
        <taxon>Gammaproteobacteria</taxon>
        <taxon>Oceanospirillales</taxon>
        <taxon>Hahellaceae</taxon>
        <taxon>Thermohahella</taxon>
    </lineage>
</organism>
<sequence>MTHSPTQITGFKWEARAEAWLRSKGLEPVTRNFRCKTGEIDLIMQDGDTLVFVEVKYRRTDLFASPLEQITPAKQRKLRRTAEFYLQRLASQPPCRFDVVSFTSDTPEWIQNAF</sequence>
<dbReference type="KEGG" id="tcd:AAIA72_00110"/>
<name>A0AB39UVY1_9GAMM</name>
<evidence type="ECO:0000256" key="2">
    <source>
        <dbReference type="HAMAP-Rule" id="MF_00048"/>
    </source>
</evidence>
<evidence type="ECO:0000256" key="1">
    <source>
        <dbReference type="ARBA" id="ARBA00006738"/>
    </source>
</evidence>
<dbReference type="InterPro" id="IPR011335">
    <property type="entry name" value="Restrct_endonuc-II-like"/>
</dbReference>
<dbReference type="InterPro" id="IPR003509">
    <property type="entry name" value="UPF0102_YraN-like"/>
</dbReference>
<dbReference type="GO" id="GO:0003676">
    <property type="term" value="F:nucleic acid binding"/>
    <property type="evidence" value="ECO:0007669"/>
    <property type="project" value="InterPro"/>
</dbReference>
<dbReference type="PANTHER" id="PTHR34039">
    <property type="entry name" value="UPF0102 PROTEIN YRAN"/>
    <property type="match status" value="1"/>
</dbReference>
<protein>
    <recommendedName>
        <fullName evidence="2">UPF0102 protein AAIA72_00110</fullName>
    </recommendedName>
</protein>
<dbReference type="Gene3D" id="3.40.1350.10">
    <property type="match status" value="1"/>
</dbReference>